<dbReference type="Proteomes" id="UP000198211">
    <property type="component" value="Unassembled WGS sequence"/>
</dbReference>
<organism evidence="2 3">
    <name type="scientific">Phytophthora megakarya</name>
    <dbReference type="NCBI Taxonomy" id="4795"/>
    <lineage>
        <taxon>Eukaryota</taxon>
        <taxon>Sar</taxon>
        <taxon>Stramenopiles</taxon>
        <taxon>Oomycota</taxon>
        <taxon>Peronosporomycetes</taxon>
        <taxon>Peronosporales</taxon>
        <taxon>Peronosporaceae</taxon>
        <taxon>Phytophthora</taxon>
    </lineage>
</organism>
<proteinExistence type="predicted"/>
<keyword evidence="1" id="KW-0472">Membrane</keyword>
<evidence type="ECO:0000313" key="3">
    <source>
        <dbReference type="Proteomes" id="UP000198211"/>
    </source>
</evidence>
<dbReference type="AlphaFoldDB" id="A0A225WKX8"/>
<keyword evidence="1" id="KW-0812">Transmembrane</keyword>
<keyword evidence="1" id="KW-1133">Transmembrane helix</keyword>
<accession>A0A225WKX8</accession>
<evidence type="ECO:0000256" key="1">
    <source>
        <dbReference type="SAM" id="Phobius"/>
    </source>
</evidence>
<reference evidence="3" key="1">
    <citation type="submission" date="2017-03" db="EMBL/GenBank/DDBJ databases">
        <title>Phytopthora megakarya and P. palmivora, two closely related causual agents of cacao black pod achieved similar genome size and gene model numbers by different mechanisms.</title>
        <authorList>
            <person name="Ali S."/>
            <person name="Shao J."/>
            <person name="Larry D.J."/>
            <person name="Kronmiller B."/>
            <person name="Shen D."/>
            <person name="Strem M.D."/>
            <person name="Melnick R.L."/>
            <person name="Guiltinan M.J."/>
            <person name="Tyler B.M."/>
            <person name="Meinhardt L.W."/>
            <person name="Bailey B.A."/>
        </authorList>
    </citation>
    <scope>NUCLEOTIDE SEQUENCE [LARGE SCALE GENOMIC DNA]</scope>
    <source>
        <strain evidence="3">zdho120</strain>
    </source>
</reference>
<gene>
    <name evidence="2" type="ORF">PHMEG_0008087</name>
</gene>
<evidence type="ECO:0000313" key="2">
    <source>
        <dbReference type="EMBL" id="OWZ17908.1"/>
    </source>
</evidence>
<sequence>MCPPTKETMAIPWIILLYIVTGVLILTAYKGALIYWISFYLAEDGHENLKRGKFAAYLGLELAMSITQRNEIAYYGTIRSHLRILSPLGPNPQAKSNDPLWHSRDLLNHLQKIRSHLRILSPLGPNPQVKSNDPLWHSRDLFNHLQKNSKNWQYRLMYRR</sequence>
<keyword evidence="3" id="KW-1185">Reference proteome</keyword>
<feature type="transmembrane region" description="Helical" evidence="1">
    <location>
        <begin position="13"/>
        <end position="41"/>
    </location>
</feature>
<name>A0A225WKX8_9STRA</name>
<dbReference type="EMBL" id="NBNE01000674">
    <property type="protein sequence ID" value="OWZ17908.1"/>
    <property type="molecule type" value="Genomic_DNA"/>
</dbReference>
<protein>
    <submittedName>
        <fullName evidence="2">Uncharacterized protein</fullName>
    </submittedName>
</protein>
<comment type="caution">
    <text evidence="2">The sequence shown here is derived from an EMBL/GenBank/DDBJ whole genome shotgun (WGS) entry which is preliminary data.</text>
</comment>